<evidence type="ECO:0000313" key="4">
    <source>
        <dbReference type="EMBL" id="CAH0109568.1"/>
    </source>
</evidence>
<feature type="region of interest" description="Disordered" evidence="2">
    <location>
        <begin position="88"/>
        <end position="185"/>
    </location>
</feature>
<evidence type="ECO:0000313" key="5">
    <source>
        <dbReference type="Proteomes" id="UP000789390"/>
    </source>
</evidence>
<organism evidence="4 5">
    <name type="scientific">Daphnia galeata</name>
    <dbReference type="NCBI Taxonomy" id="27404"/>
    <lineage>
        <taxon>Eukaryota</taxon>
        <taxon>Metazoa</taxon>
        <taxon>Ecdysozoa</taxon>
        <taxon>Arthropoda</taxon>
        <taxon>Crustacea</taxon>
        <taxon>Branchiopoda</taxon>
        <taxon>Diplostraca</taxon>
        <taxon>Cladocera</taxon>
        <taxon>Anomopoda</taxon>
        <taxon>Daphniidae</taxon>
        <taxon>Daphnia</taxon>
    </lineage>
</organism>
<evidence type="ECO:0000256" key="2">
    <source>
        <dbReference type="SAM" id="MobiDB-lite"/>
    </source>
</evidence>
<sequence>MMMASFNRRRCYVAILFLLVASVIGSSSGTSLRSQHLLKKEMEASRAAEVKTSVTTPAANLVETCKFLKCNNINIFMKEATETVEQFDPLPPVNSTINTIKPSPDNPLSEPMEEQQKERNVSRSADGTSLSPSRAEPEYQLQQEISTRRPTIKESASRETPHRKTNRTTLSTPAPVFDEEPGKSIRSEKEEDGYKFYAEDLLMPIPQSVSLLAQLMSLTIQNLDTAFRGSLRIQSPIVQYPHSFRTTLLQISQKLNNAFLVSSTNADKIKMHSLFVPSKVKEATGYLEKSTNSSRMAEFLHLPLKNLKETTDQTFNLSSQIANHFGELVQLVDEVIQSHNFSKSTKERQVRNTTTELNREKQEKKRTETEILLKEKEIENLKRQKQLDEEEFNKAMDNLNYLQNREYDESQCYWAYNWKTVRRDIWYCPPYKPDPYQIRQVDQRAQAAKRNLEKTMRSLYVKEEEAAKEREVDSELKIIIERLNHEKNQLNEDVQLLRNTSSPLRSLRISFKKLDKSWKNFVVICENLQTSATKSLDVIQEANRTSTLWNNQLSESILLNLNKTNEDLSLVKSVIDIYLEGSNIEIIREIVTEVEQMLTMRGNIRELESRLQAKCDVASREIKNLLERNQRLTESQPSKLIKPAGKDKRFEK</sequence>
<keyword evidence="5" id="KW-1185">Reference proteome</keyword>
<evidence type="ECO:0000256" key="1">
    <source>
        <dbReference type="SAM" id="Coils"/>
    </source>
</evidence>
<gene>
    <name evidence="4" type="ORF">DGAL_LOCUS13049</name>
</gene>
<comment type="caution">
    <text evidence="4">The sequence shown here is derived from an EMBL/GenBank/DDBJ whole genome shotgun (WGS) entry which is preliminary data.</text>
</comment>
<keyword evidence="3" id="KW-0732">Signal</keyword>
<feature type="coiled-coil region" evidence="1">
    <location>
        <begin position="438"/>
        <end position="500"/>
    </location>
</feature>
<dbReference type="AlphaFoldDB" id="A0A8J2WKC4"/>
<feature type="coiled-coil region" evidence="1">
    <location>
        <begin position="608"/>
        <end position="635"/>
    </location>
</feature>
<dbReference type="PANTHER" id="PTHR33488:SF2">
    <property type="entry name" value="EARLY ENDOSOME ANTIGEN 1-LIKE"/>
    <property type="match status" value="1"/>
</dbReference>
<name>A0A8J2WKC4_9CRUS</name>
<keyword evidence="1" id="KW-0175">Coiled coil</keyword>
<accession>A0A8J2WKC4</accession>
<dbReference type="Proteomes" id="UP000789390">
    <property type="component" value="Unassembled WGS sequence"/>
</dbReference>
<feature type="chain" id="PRO_5035182562" evidence="3">
    <location>
        <begin position="26"/>
        <end position="652"/>
    </location>
</feature>
<dbReference type="PANTHER" id="PTHR33488">
    <property type="entry name" value="ZGC:162509"/>
    <property type="match status" value="1"/>
</dbReference>
<feature type="compositionally biased region" description="Basic and acidic residues" evidence="2">
    <location>
        <begin position="151"/>
        <end position="162"/>
    </location>
</feature>
<dbReference type="EMBL" id="CAKKLH010000292">
    <property type="protein sequence ID" value="CAH0109568.1"/>
    <property type="molecule type" value="Genomic_DNA"/>
</dbReference>
<feature type="region of interest" description="Disordered" evidence="2">
    <location>
        <begin position="343"/>
        <end position="363"/>
    </location>
</feature>
<evidence type="ECO:0000256" key="3">
    <source>
        <dbReference type="SAM" id="SignalP"/>
    </source>
</evidence>
<feature type="compositionally biased region" description="Polar residues" evidence="2">
    <location>
        <begin position="122"/>
        <end position="132"/>
    </location>
</feature>
<protein>
    <submittedName>
        <fullName evidence="4">Uncharacterized protein</fullName>
    </submittedName>
</protein>
<feature type="signal peptide" evidence="3">
    <location>
        <begin position="1"/>
        <end position="25"/>
    </location>
</feature>
<reference evidence="4" key="1">
    <citation type="submission" date="2021-11" db="EMBL/GenBank/DDBJ databases">
        <authorList>
            <person name="Schell T."/>
        </authorList>
    </citation>
    <scope>NUCLEOTIDE SEQUENCE</scope>
    <source>
        <strain evidence="4">M5</strain>
    </source>
</reference>
<proteinExistence type="predicted"/>
<feature type="compositionally biased region" description="Polar residues" evidence="2">
    <location>
        <begin position="140"/>
        <end position="149"/>
    </location>
</feature>
<dbReference type="OrthoDB" id="6355249at2759"/>